<sequence>MDRARYIVVRFLWNAGDEGIFLTDQQRRYDRRIRHVRPTISSLDIGLQRDLGRCVSRFRNAVVDGVVSITLEYALGEGVDAQVCSSAARAGVKAIAETFATQPEPAGSSWTSPSTPSAQPAPRCPRGDQHLIIVRT</sequence>
<feature type="region of interest" description="Disordered" evidence="1">
    <location>
        <begin position="102"/>
        <end position="127"/>
    </location>
</feature>
<proteinExistence type="predicted"/>
<accession>A0A4R4R9X5</accession>
<evidence type="ECO:0000313" key="2">
    <source>
        <dbReference type="EMBL" id="TDC45904.1"/>
    </source>
</evidence>
<comment type="caution">
    <text evidence="2">The sequence shown here is derived from an EMBL/GenBank/DDBJ whole genome shotgun (WGS) entry which is preliminary data.</text>
</comment>
<name>A0A4R4R9X5_9ACTN</name>
<organism evidence="2 3">
    <name type="scientific">Jiangella ureilytica</name>
    <dbReference type="NCBI Taxonomy" id="2530374"/>
    <lineage>
        <taxon>Bacteria</taxon>
        <taxon>Bacillati</taxon>
        <taxon>Actinomycetota</taxon>
        <taxon>Actinomycetes</taxon>
        <taxon>Jiangellales</taxon>
        <taxon>Jiangellaceae</taxon>
        <taxon>Jiangella</taxon>
    </lineage>
</organism>
<keyword evidence="3" id="KW-1185">Reference proteome</keyword>
<protein>
    <submittedName>
        <fullName evidence="2">Uncharacterized protein</fullName>
    </submittedName>
</protein>
<evidence type="ECO:0000256" key="1">
    <source>
        <dbReference type="SAM" id="MobiDB-lite"/>
    </source>
</evidence>
<reference evidence="2 3" key="1">
    <citation type="submission" date="2019-02" db="EMBL/GenBank/DDBJ databases">
        <title>Draft genome sequences of novel Actinobacteria.</title>
        <authorList>
            <person name="Sahin N."/>
            <person name="Ay H."/>
            <person name="Saygin H."/>
        </authorList>
    </citation>
    <scope>NUCLEOTIDE SEQUENCE [LARGE SCALE GENOMIC DNA]</scope>
    <source>
        <strain evidence="2 3">KC603</strain>
    </source>
</reference>
<dbReference type="AlphaFoldDB" id="A0A4R4R9X5"/>
<dbReference type="EMBL" id="SMKL01000116">
    <property type="protein sequence ID" value="TDC45904.1"/>
    <property type="molecule type" value="Genomic_DNA"/>
</dbReference>
<evidence type="ECO:0000313" key="3">
    <source>
        <dbReference type="Proteomes" id="UP000295621"/>
    </source>
</evidence>
<dbReference type="RefSeq" id="WP_131988666.1">
    <property type="nucleotide sequence ID" value="NZ_SMKL01000116.1"/>
</dbReference>
<dbReference type="Proteomes" id="UP000295621">
    <property type="component" value="Unassembled WGS sequence"/>
</dbReference>
<feature type="compositionally biased region" description="Low complexity" evidence="1">
    <location>
        <begin position="105"/>
        <end position="121"/>
    </location>
</feature>
<gene>
    <name evidence="2" type="ORF">E1212_28035</name>
</gene>